<dbReference type="Pfam" id="PF00392">
    <property type="entry name" value="GntR"/>
    <property type="match status" value="1"/>
</dbReference>
<evidence type="ECO:0000256" key="1">
    <source>
        <dbReference type="ARBA" id="ARBA00023015"/>
    </source>
</evidence>
<evidence type="ECO:0000313" key="5">
    <source>
        <dbReference type="EMBL" id="ALV39972.1"/>
    </source>
</evidence>
<dbReference type="InterPro" id="IPR036388">
    <property type="entry name" value="WH-like_DNA-bd_sf"/>
</dbReference>
<dbReference type="PANTHER" id="PTHR43537">
    <property type="entry name" value="TRANSCRIPTIONAL REGULATOR, GNTR FAMILY"/>
    <property type="match status" value="1"/>
</dbReference>
<accession>A0A0U3QI66</accession>
<evidence type="ECO:0000256" key="3">
    <source>
        <dbReference type="ARBA" id="ARBA00023163"/>
    </source>
</evidence>
<keyword evidence="2" id="KW-0238">DNA-binding</keyword>
<keyword evidence="3" id="KW-0804">Transcription</keyword>
<dbReference type="Gene3D" id="1.10.10.10">
    <property type="entry name" value="Winged helix-like DNA-binding domain superfamily/Winged helix DNA-binding domain"/>
    <property type="match status" value="1"/>
</dbReference>
<reference evidence="5 6" key="1">
    <citation type="submission" date="2015-12" db="EMBL/GenBank/DDBJ databases">
        <authorList>
            <person name="Shamseldin A."/>
            <person name="Moawad H."/>
            <person name="Abd El-Rahim W.M."/>
            <person name="Sadowsky M.J."/>
        </authorList>
    </citation>
    <scope>NUCLEOTIDE SEQUENCE [LARGE SCALE GENOMIC DNA]</scope>
    <source>
        <strain evidence="5 6">Ar51</strain>
    </source>
</reference>
<dbReference type="AlphaFoldDB" id="A0A0U3QI66"/>
<dbReference type="InterPro" id="IPR008920">
    <property type="entry name" value="TF_FadR/GntR_C"/>
</dbReference>
<dbReference type="GO" id="GO:0003700">
    <property type="term" value="F:DNA-binding transcription factor activity"/>
    <property type="evidence" value="ECO:0007669"/>
    <property type="project" value="InterPro"/>
</dbReference>
<dbReference type="SMART" id="SM00895">
    <property type="entry name" value="FCD"/>
    <property type="match status" value="1"/>
</dbReference>
<sequence length="266" mass="29327">MTSNVVAEEAPQRQGNDVARVHADLRSMILDCTLEPGRRISQTELSRLTGAGRTPLREALRMLQQEGLVRAELNKGITIAALDLDDLDCIYAYRVSIEAVAVRITVPLLTDLELHELDRTITLMGAAIERGDRDEFELPHRRFHQLLVSHVQDSARARLAIDAERAERVRRLLMQGDRHSLGKADSEHREILAAAHARDGVAASRLLASHLARSAFYVAAQLEPTYDTVLTRTALRTVLGEEVLQVPKWGGGRTPVGAGTGREKGA</sequence>
<dbReference type="Proteomes" id="UP000065151">
    <property type="component" value="Chromosome"/>
</dbReference>
<feature type="domain" description="HTH gntR-type" evidence="4">
    <location>
        <begin position="15"/>
        <end position="82"/>
    </location>
</feature>
<dbReference type="InterPro" id="IPR036390">
    <property type="entry name" value="WH_DNA-bd_sf"/>
</dbReference>
<dbReference type="SUPFAM" id="SSF48008">
    <property type="entry name" value="GntR ligand-binding domain-like"/>
    <property type="match status" value="1"/>
</dbReference>
<evidence type="ECO:0000259" key="4">
    <source>
        <dbReference type="PROSITE" id="PS50949"/>
    </source>
</evidence>
<dbReference type="PROSITE" id="PS50949">
    <property type="entry name" value="HTH_GNTR"/>
    <property type="match status" value="1"/>
</dbReference>
<dbReference type="STRING" id="121292.AU252_01320"/>
<name>A0A0U3QI66_9MICC</name>
<gene>
    <name evidence="5" type="ORF">AU252_01320</name>
</gene>
<evidence type="ECO:0000313" key="6">
    <source>
        <dbReference type="Proteomes" id="UP000065151"/>
    </source>
</evidence>
<dbReference type="Gene3D" id="1.20.120.530">
    <property type="entry name" value="GntR ligand-binding domain-like"/>
    <property type="match status" value="1"/>
</dbReference>
<dbReference type="InterPro" id="IPR011711">
    <property type="entry name" value="GntR_C"/>
</dbReference>
<organism evidence="5">
    <name type="scientific">Pseudarthrobacter sulfonivorans</name>
    <dbReference type="NCBI Taxonomy" id="121292"/>
    <lineage>
        <taxon>Bacteria</taxon>
        <taxon>Bacillati</taxon>
        <taxon>Actinomycetota</taxon>
        <taxon>Actinomycetes</taxon>
        <taxon>Micrococcales</taxon>
        <taxon>Micrococcaceae</taxon>
        <taxon>Pseudarthrobacter</taxon>
    </lineage>
</organism>
<proteinExistence type="predicted"/>
<dbReference type="PANTHER" id="PTHR43537:SF5">
    <property type="entry name" value="UXU OPERON TRANSCRIPTIONAL REGULATOR"/>
    <property type="match status" value="1"/>
</dbReference>
<keyword evidence="1" id="KW-0805">Transcription regulation</keyword>
<dbReference type="Pfam" id="PF07729">
    <property type="entry name" value="FCD"/>
    <property type="match status" value="1"/>
</dbReference>
<evidence type="ECO:0000256" key="2">
    <source>
        <dbReference type="ARBA" id="ARBA00023125"/>
    </source>
</evidence>
<dbReference type="KEGG" id="psul:AU252_01320"/>
<dbReference type="InterPro" id="IPR000524">
    <property type="entry name" value="Tscrpt_reg_HTH_GntR"/>
</dbReference>
<dbReference type="GO" id="GO:0003677">
    <property type="term" value="F:DNA binding"/>
    <property type="evidence" value="ECO:0007669"/>
    <property type="project" value="UniProtKB-KW"/>
</dbReference>
<dbReference type="SMART" id="SM00345">
    <property type="entry name" value="HTH_GNTR"/>
    <property type="match status" value="1"/>
</dbReference>
<dbReference type="EMBL" id="CP013747">
    <property type="protein sequence ID" value="ALV39972.1"/>
    <property type="molecule type" value="Genomic_DNA"/>
</dbReference>
<dbReference type="RefSeq" id="WP_058929187.1">
    <property type="nucleotide sequence ID" value="NZ_CP013747.1"/>
</dbReference>
<protein>
    <recommendedName>
        <fullName evidence="4">HTH gntR-type domain-containing protein</fullName>
    </recommendedName>
</protein>
<dbReference type="SUPFAM" id="SSF46785">
    <property type="entry name" value="Winged helix' DNA-binding domain"/>
    <property type="match status" value="1"/>
</dbReference>